<dbReference type="Pfam" id="PF00294">
    <property type="entry name" value="PfkB"/>
    <property type="match status" value="1"/>
</dbReference>
<dbReference type="InterPro" id="IPR011611">
    <property type="entry name" value="PfkB_dom"/>
</dbReference>
<evidence type="ECO:0000313" key="5">
    <source>
        <dbReference type="Proteomes" id="UP001601521"/>
    </source>
</evidence>
<feature type="domain" description="Carbohydrate kinase PfkB" evidence="3">
    <location>
        <begin position="10"/>
        <end position="285"/>
    </location>
</feature>
<dbReference type="Proteomes" id="UP001601521">
    <property type="component" value="Unassembled WGS sequence"/>
</dbReference>
<comment type="caution">
    <text evidence="4">The sequence shown here is derived from an EMBL/GenBank/DDBJ whole genome shotgun (WGS) entry which is preliminary data.</text>
</comment>
<dbReference type="EC" id="2.7.1.-" evidence="4"/>
<dbReference type="PANTHER" id="PTHR10584">
    <property type="entry name" value="SUGAR KINASE"/>
    <property type="match status" value="1"/>
</dbReference>
<evidence type="ECO:0000313" key="4">
    <source>
        <dbReference type="EMBL" id="MFF0458683.1"/>
    </source>
</evidence>
<proteinExistence type="predicted"/>
<evidence type="ECO:0000259" key="3">
    <source>
        <dbReference type="Pfam" id="PF00294"/>
    </source>
</evidence>
<dbReference type="Gene3D" id="3.40.1190.20">
    <property type="match status" value="1"/>
</dbReference>
<keyword evidence="1 4" id="KW-0808">Transferase</keyword>
<dbReference type="RefSeq" id="WP_387256352.1">
    <property type="nucleotide sequence ID" value="NZ_JBIALX010000038.1"/>
</dbReference>
<protein>
    <submittedName>
        <fullName evidence="4">Carbohydrate kinase family protein</fullName>
        <ecNumber evidence="4">2.7.1.-</ecNumber>
    </submittedName>
</protein>
<sequence length="308" mass="32930">MVTQDRPVVCVSYLASAELWSVSKFPTANQGAEIRTTEHSIAGDAPMAAAVLAALEVPTLLVSNRIGNDDVGGRVGGWLQQRAVPMATVASADVSTPRIVVVADDEHTRTWFAHLPGVAEELSKTNLSHIAKASLVYLDAYRLIEEAAVRVVQIARQHCIQLFINLGGEPLSRELRIALAGYRDLVIQTNVDDRTHRTASTVAREILDMTCADWVIVTAGAYGSVAVSRGQYLTTSAFRVDIRHTHCAGAAFSGGLLYGLYLGLPMARSMLLGSASGALRCARPQNAPLPTLLEIEAVIATLSRSSAN</sequence>
<evidence type="ECO:0000256" key="2">
    <source>
        <dbReference type="ARBA" id="ARBA00022777"/>
    </source>
</evidence>
<name>A0ABW6NU76_9NOCA</name>
<evidence type="ECO:0000256" key="1">
    <source>
        <dbReference type="ARBA" id="ARBA00022679"/>
    </source>
</evidence>
<accession>A0ABW6NU76</accession>
<reference evidence="4 5" key="1">
    <citation type="submission" date="2024-10" db="EMBL/GenBank/DDBJ databases">
        <title>The Natural Products Discovery Center: Release of the First 8490 Sequenced Strains for Exploring Actinobacteria Biosynthetic Diversity.</title>
        <authorList>
            <person name="Kalkreuter E."/>
            <person name="Kautsar S.A."/>
            <person name="Yang D."/>
            <person name="Bader C.D."/>
            <person name="Teijaro C.N."/>
            <person name="Fluegel L."/>
            <person name="Davis C.M."/>
            <person name="Simpson J.R."/>
            <person name="Lauterbach L."/>
            <person name="Steele A.D."/>
            <person name="Gui C."/>
            <person name="Meng S."/>
            <person name="Li G."/>
            <person name="Viehrig K."/>
            <person name="Ye F."/>
            <person name="Su P."/>
            <person name="Kiefer A.F."/>
            <person name="Nichols A."/>
            <person name="Cepeda A.J."/>
            <person name="Yan W."/>
            <person name="Fan B."/>
            <person name="Jiang Y."/>
            <person name="Adhikari A."/>
            <person name="Zheng C.-J."/>
            <person name="Schuster L."/>
            <person name="Cowan T.M."/>
            <person name="Smanski M.J."/>
            <person name="Chevrette M.G."/>
            <person name="De Carvalho L.P.S."/>
            <person name="Shen B."/>
        </authorList>
    </citation>
    <scope>NUCLEOTIDE SEQUENCE [LARGE SCALE GENOMIC DNA]</scope>
    <source>
        <strain evidence="4 5">NPDC004550</strain>
    </source>
</reference>
<organism evidence="4 5">
    <name type="scientific">Nocardia africana</name>
    <dbReference type="NCBI Taxonomy" id="134964"/>
    <lineage>
        <taxon>Bacteria</taxon>
        <taxon>Bacillati</taxon>
        <taxon>Actinomycetota</taxon>
        <taxon>Actinomycetes</taxon>
        <taxon>Mycobacteriales</taxon>
        <taxon>Nocardiaceae</taxon>
        <taxon>Nocardia</taxon>
    </lineage>
</organism>
<gene>
    <name evidence="4" type="ORF">ACFYTH_35525</name>
</gene>
<dbReference type="GO" id="GO:0016301">
    <property type="term" value="F:kinase activity"/>
    <property type="evidence" value="ECO:0007669"/>
    <property type="project" value="UniProtKB-KW"/>
</dbReference>
<dbReference type="PANTHER" id="PTHR10584:SF166">
    <property type="entry name" value="RIBOKINASE"/>
    <property type="match status" value="1"/>
</dbReference>
<dbReference type="InterPro" id="IPR029056">
    <property type="entry name" value="Ribokinase-like"/>
</dbReference>
<keyword evidence="2 4" id="KW-0418">Kinase</keyword>
<keyword evidence="5" id="KW-1185">Reference proteome</keyword>
<dbReference type="SUPFAM" id="SSF53613">
    <property type="entry name" value="Ribokinase-like"/>
    <property type="match status" value="1"/>
</dbReference>
<dbReference type="EMBL" id="JBIALX010000038">
    <property type="protein sequence ID" value="MFF0458683.1"/>
    <property type="molecule type" value="Genomic_DNA"/>
</dbReference>